<evidence type="ECO:0000256" key="1">
    <source>
        <dbReference type="ARBA" id="ARBA00004141"/>
    </source>
</evidence>
<dbReference type="PANTHER" id="PTHR11360:SF284">
    <property type="entry name" value="EG:103B4.3 PROTEIN-RELATED"/>
    <property type="match status" value="1"/>
</dbReference>
<dbReference type="PROSITE" id="PS50850">
    <property type="entry name" value="MFS"/>
    <property type="match status" value="1"/>
</dbReference>
<dbReference type="OrthoDB" id="6435476at2759"/>
<feature type="transmembrane region" description="Helical" evidence="3">
    <location>
        <begin position="99"/>
        <end position="120"/>
    </location>
</feature>
<evidence type="ECO:0000313" key="5">
    <source>
        <dbReference type="EMBL" id="CAC5405487.1"/>
    </source>
</evidence>
<protein>
    <recommendedName>
        <fullName evidence="4">Major facilitator superfamily (MFS) profile domain-containing protein</fullName>
    </recommendedName>
</protein>
<dbReference type="EMBL" id="CACVKT020007119">
    <property type="protein sequence ID" value="CAC5405487.1"/>
    <property type="molecule type" value="Genomic_DNA"/>
</dbReference>
<gene>
    <name evidence="5" type="ORF">MCOR_39171</name>
</gene>
<feature type="transmembrane region" description="Helical" evidence="3">
    <location>
        <begin position="588"/>
        <end position="609"/>
    </location>
</feature>
<evidence type="ECO:0000259" key="4">
    <source>
        <dbReference type="PROSITE" id="PS50850"/>
    </source>
</evidence>
<feature type="compositionally biased region" description="Basic and acidic residues" evidence="2">
    <location>
        <begin position="252"/>
        <end position="329"/>
    </location>
</feature>
<dbReference type="PANTHER" id="PTHR11360">
    <property type="entry name" value="MONOCARBOXYLATE TRANSPORTER"/>
    <property type="match status" value="1"/>
</dbReference>
<dbReference type="Proteomes" id="UP000507470">
    <property type="component" value="Unassembled WGS sequence"/>
</dbReference>
<feature type="transmembrane region" description="Helical" evidence="3">
    <location>
        <begin position="554"/>
        <end position="576"/>
    </location>
</feature>
<dbReference type="InterPro" id="IPR020846">
    <property type="entry name" value="MFS_dom"/>
</dbReference>
<dbReference type="Pfam" id="PF07690">
    <property type="entry name" value="MFS_1"/>
    <property type="match status" value="2"/>
</dbReference>
<evidence type="ECO:0000256" key="3">
    <source>
        <dbReference type="SAM" id="Phobius"/>
    </source>
</evidence>
<dbReference type="GO" id="GO:0008028">
    <property type="term" value="F:monocarboxylic acid transmembrane transporter activity"/>
    <property type="evidence" value="ECO:0007669"/>
    <property type="project" value="TreeGrafter"/>
</dbReference>
<feature type="transmembrane region" description="Helical" evidence="3">
    <location>
        <begin position="621"/>
        <end position="642"/>
    </location>
</feature>
<feature type="transmembrane region" description="Helical" evidence="3">
    <location>
        <begin position="57"/>
        <end position="79"/>
    </location>
</feature>
<dbReference type="AlphaFoldDB" id="A0A6J8DCX3"/>
<feature type="region of interest" description="Disordered" evidence="2">
    <location>
        <begin position="252"/>
        <end position="348"/>
    </location>
</feature>
<keyword evidence="6" id="KW-1185">Reference proteome</keyword>
<dbReference type="InterPro" id="IPR011701">
    <property type="entry name" value="MFS"/>
</dbReference>
<feature type="transmembrane region" description="Helical" evidence="3">
    <location>
        <begin position="501"/>
        <end position="520"/>
    </location>
</feature>
<evidence type="ECO:0000313" key="6">
    <source>
        <dbReference type="Proteomes" id="UP000507470"/>
    </source>
</evidence>
<evidence type="ECO:0000256" key="2">
    <source>
        <dbReference type="SAM" id="MobiDB-lite"/>
    </source>
</evidence>
<dbReference type="InterPro" id="IPR036259">
    <property type="entry name" value="MFS_trans_sf"/>
</dbReference>
<feature type="transmembrane region" description="Helical" evidence="3">
    <location>
        <begin position="529"/>
        <end position="548"/>
    </location>
</feature>
<feature type="transmembrane region" description="Helical" evidence="3">
    <location>
        <begin position="460"/>
        <end position="481"/>
    </location>
</feature>
<dbReference type="Gene3D" id="1.20.1250.20">
    <property type="entry name" value="MFS general substrate transporter like domains"/>
    <property type="match status" value="2"/>
</dbReference>
<dbReference type="GO" id="GO:0016020">
    <property type="term" value="C:membrane"/>
    <property type="evidence" value="ECO:0007669"/>
    <property type="project" value="UniProtKB-SubCell"/>
</dbReference>
<feature type="transmembrane region" description="Helical" evidence="3">
    <location>
        <begin position="185"/>
        <end position="204"/>
    </location>
</feature>
<sequence>MYLIDEEASHGHVYITAKDPIRQNQHYKIMTVIKSSTMNKKRKQKVKEFPHPVDSGWSWMVLLASFILFVTFGGILRSFGIYMVEFLTVYNTDSTSSSLIIGLQFATSSVVGFLSMTIGLKFLTPRQVIMTGGFIGSLGLICNTFAQSIYFFIFSHSILVGIAIGSINGPCLFVLGKYFDKRRSLANGITMSGVSFGGLIMGPLSRLLIDTYGLRGAFLIIGGIHFHTVMAGALLRPETFYRVVIKKRNRKISDDKSVDQRTRKISENKNTDQRTRKISDGKNPEHRIRKISDGKNPEHRIRKISDGKSPEQRTRKISDSRKPETKALLEENNDQFDGFRPRSLTGDSFSPLARKAMLQRMRSRTESEVVQVEMDPTLVESNQHISSSQGNILAKFESSETKRRHYLSSEFLYDINTAEIIRSISDESVNKLSKGDATLVTKHSIVSVLRYVFNCAIFRNIAFTLFIIAYLTGSIGCLYPIMFIPPLADFHGIDKTCTSLIISISSVIDIFGRAGSGIFADHGFIGRKHIMIIVLIICGIINSLSPFYTEFWSLVLYSVIYGLVGGTMFAINSSTLSEIIEPERFGQAIGLMTGGQHIFFGITGPFNGALRDLTGSYNATFFFFGITNFFGAFLLVIDVIYIRLNGPRKTHLAEFEIEPL</sequence>
<proteinExistence type="predicted"/>
<feature type="transmembrane region" description="Helical" evidence="3">
    <location>
        <begin position="158"/>
        <end position="178"/>
    </location>
</feature>
<accession>A0A6J8DCX3</accession>
<feature type="domain" description="Major facilitator superfamily (MFS) profile" evidence="4">
    <location>
        <begin position="457"/>
        <end position="660"/>
    </location>
</feature>
<keyword evidence="3" id="KW-1133">Transmembrane helix</keyword>
<reference evidence="5 6" key="1">
    <citation type="submission" date="2020-06" db="EMBL/GenBank/DDBJ databases">
        <authorList>
            <person name="Li R."/>
            <person name="Bekaert M."/>
        </authorList>
    </citation>
    <scope>NUCLEOTIDE SEQUENCE [LARGE SCALE GENOMIC DNA]</scope>
    <source>
        <strain evidence="6">wild</strain>
    </source>
</reference>
<feature type="transmembrane region" description="Helical" evidence="3">
    <location>
        <begin position="216"/>
        <end position="235"/>
    </location>
</feature>
<keyword evidence="3" id="KW-0472">Membrane</keyword>
<organism evidence="5 6">
    <name type="scientific">Mytilus coruscus</name>
    <name type="common">Sea mussel</name>
    <dbReference type="NCBI Taxonomy" id="42192"/>
    <lineage>
        <taxon>Eukaryota</taxon>
        <taxon>Metazoa</taxon>
        <taxon>Spiralia</taxon>
        <taxon>Lophotrochozoa</taxon>
        <taxon>Mollusca</taxon>
        <taxon>Bivalvia</taxon>
        <taxon>Autobranchia</taxon>
        <taxon>Pteriomorphia</taxon>
        <taxon>Mytilida</taxon>
        <taxon>Mytiloidea</taxon>
        <taxon>Mytilidae</taxon>
        <taxon>Mytilinae</taxon>
        <taxon>Mytilus</taxon>
    </lineage>
</organism>
<name>A0A6J8DCX3_MYTCO</name>
<dbReference type="InterPro" id="IPR050327">
    <property type="entry name" value="Proton-linked_MCT"/>
</dbReference>
<dbReference type="SUPFAM" id="SSF103473">
    <property type="entry name" value="MFS general substrate transporter"/>
    <property type="match status" value="1"/>
</dbReference>
<comment type="subcellular location">
    <subcellularLocation>
        <location evidence="1">Membrane</location>
        <topology evidence="1">Multi-pass membrane protein</topology>
    </subcellularLocation>
</comment>
<feature type="transmembrane region" description="Helical" evidence="3">
    <location>
        <begin position="132"/>
        <end position="152"/>
    </location>
</feature>
<keyword evidence="3" id="KW-0812">Transmembrane</keyword>